<evidence type="ECO:0000313" key="2">
    <source>
        <dbReference type="Proteomes" id="UP001259492"/>
    </source>
</evidence>
<sequence>MILGKHIFVVLSFVLSLSLAQIPITHRHRLSDPIQAEWVLYNTDDISSFNIYKTHTKNDFYHKLLDFNTRIINYQILNSITLKKISFLFKFYKSDVNYKALQPLIISNKLWS</sequence>
<name>A0ABU2YMC2_9FLAO</name>
<comment type="caution">
    <text evidence="1">The sequence shown here is derived from an EMBL/GenBank/DDBJ whole genome shotgun (WGS) entry which is preliminary data.</text>
</comment>
<accession>A0ABU2YMC2</accession>
<evidence type="ECO:0000313" key="1">
    <source>
        <dbReference type="EMBL" id="MDT0559311.1"/>
    </source>
</evidence>
<dbReference type="Proteomes" id="UP001259492">
    <property type="component" value="Unassembled WGS sequence"/>
</dbReference>
<protein>
    <submittedName>
        <fullName evidence="1">Uncharacterized protein</fullName>
    </submittedName>
</protein>
<proteinExistence type="predicted"/>
<dbReference type="RefSeq" id="WP_311428077.1">
    <property type="nucleotide sequence ID" value="NZ_JAVRIA010000007.1"/>
</dbReference>
<gene>
    <name evidence="1" type="ORF">RM697_11660</name>
</gene>
<organism evidence="1 2">
    <name type="scientific">Microcosmobacter mediterraneus</name>
    <dbReference type="NCBI Taxonomy" id="3075607"/>
    <lineage>
        <taxon>Bacteria</taxon>
        <taxon>Pseudomonadati</taxon>
        <taxon>Bacteroidota</taxon>
        <taxon>Flavobacteriia</taxon>
        <taxon>Flavobacteriales</taxon>
        <taxon>Flavobacteriaceae</taxon>
        <taxon>Microcosmobacter</taxon>
    </lineage>
</organism>
<reference evidence="1 2" key="1">
    <citation type="submission" date="2023-09" db="EMBL/GenBank/DDBJ databases">
        <authorList>
            <person name="Rey-Velasco X."/>
        </authorList>
    </citation>
    <scope>NUCLEOTIDE SEQUENCE [LARGE SCALE GENOMIC DNA]</scope>
    <source>
        <strain evidence="1 2">W332</strain>
    </source>
</reference>
<keyword evidence="2" id="KW-1185">Reference proteome</keyword>
<dbReference type="EMBL" id="JAVRIA010000007">
    <property type="protein sequence ID" value="MDT0559311.1"/>
    <property type="molecule type" value="Genomic_DNA"/>
</dbReference>